<dbReference type="GO" id="GO:0008235">
    <property type="term" value="F:metalloexopeptidase activity"/>
    <property type="evidence" value="ECO:0007669"/>
    <property type="project" value="InterPro"/>
</dbReference>
<dbReference type="Pfam" id="PF02225">
    <property type="entry name" value="PA"/>
    <property type="match status" value="1"/>
</dbReference>
<dbReference type="Pfam" id="PF04389">
    <property type="entry name" value="Peptidase_M28"/>
    <property type="match status" value="1"/>
</dbReference>
<evidence type="ECO:0000256" key="2">
    <source>
        <dbReference type="SAM" id="SignalP"/>
    </source>
</evidence>
<organism evidence="5 6">
    <name type="scientific">Cellulomonas cellasea DSM 20118</name>
    <dbReference type="NCBI Taxonomy" id="1408250"/>
    <lineage>
        <taxon>Bacteria</taxon>
        <taxon>Bacillati</taxon>
        <taxon>Actinomycetota</taxon>
        <taxon>Actinomycetes</taxon>
        <taxon>Micrococcales</taxon>
        <taxon>Cellulomonadaceae</taxon>
        <taxon>Cellulomonas</taxon>
    </lineage>
</organism>
<dbReference type="GO" id="GO:0006508">
    <property type="term" value="P:proteolysis"/>
    <property type="evidence" value="ECO:0007669"/>
    <property type="project" value="InterPro"/>
</dbReference>
<feature type="compositionally biased region" description="Gly residues" evidence="1">
    <location>
        <begin position="484"/>
        <end position="495"/>
    </location>
</feature>
<dbReference type="InterPro" id="IPR007484">
    <property type="entry name" value="Peptidase_M28"/>
</dbReference>
<dbReference type="Proteomes" id="UP000029833">
    <property type="component" value="Unassembled WGS sequence"/>
</dbReference>
<dbReference type="AlphaFoldDB" id="A0A0A0B6Z3"/>
<feature type="domain" description="PA" evidence="3">
    <location>
        <begin position="134"/>
        <end position="222"/>
    </location>
</feature>
<protein>
    <submittedName>
        <fullName evidence="5">Peptidase M28</fullName>
    </submittedName>
</protein>
<name>A0A0A0B6Z3_9CELL</name>
<reference evidence="5 6" key="1">
    <citation type="submission" date="2013-10" db="EMBL/GenBank/DDBJ databases">
        <authorList>
            <person name="Wang G."/>
            <person name="Zhuang W."/>
        </authorList>
    </citation>
    <scope>NUCLEOTIDE SEQUENCE [LARGE SCALE GENOMIC DNA]</scope>
    <source>
        <strain evidence="5 6">DSM 20118</strain>
    </source>
</reference>
<gene>
    <name evidence="5" type="ORF">Q760_18605</name>
</gene>
<proteinExistence type="predicted"/>
<feature type="domain" description="Peptidase M28" evidence="4">
    <location>
        <begin position="248"/>
        <end position="465"/>
    </location>
</feature>
<dbReference type="Gene3D" id="3.50.30.30">
    <property type="match status" value="1"/>
</dbReference>
<dbReference type="InterPro" id="IPR045175">
    <property type="entry name" value="M28_fam"/>
</dbReference>
<dbReference type="InterPro" id="IPR046450">
    <property type="entry name" value="PA_dom_sf"/>
</dbReference>
<dbReference type="Gene3D" id="3.40.630.10">
    <property type="entry name" value="Zn peptidases"/>
    <property type="match status" value="2"/>
</dbReference>
<dbReference type="SUPFAM" id="SSF53187">
    <property type="entry name" value="Zn-dependent exopeptidases"/>
    <property type="match status" value="1"/>
</dbReference>
<evidence type="ECO:0000259" key="4">
    <source>
        <dbReference type="Pfam" id="PF04389"/>
    </source>
</evidence>
<comment type="caution">
    <text evidence="5">The sequence shown here is derived from an EMBL/GenBank/DDBJ whole genome shotgun (WGS) entry which is preliminary data.</text>
</comment>
<sequence>MTARRTLAALTAASALLVSGAIAAPASAHGNPNTPERFAEKVTTQAVMRHLQALQYVADRNDGNRAALTPGYEASAQYVERTLKRAGYKTERDYFTFDLDVVDAEVLLQNTPEAASFVVDQMEFSSSTPDTGLTADLSVPANAFGCDATAWEGVDATGTIALVSRGNACPFAAKALAAQEAGAIGVVIYNNLPETELFGTLGEDSGVTIPAAGTTLETGQALFEDLAAGPVNVTLDIRSHVEEAESFNVIAETKRGRDDNVVMLGAHLDSVEDGPGINDNGTGSAALLEVAVQLAKSKKHNNTVRFAWWGAEELGLIGSTEYVEELATQEGELDRIATYLNFDMVGSPNYVIGVYDADQSTYEAPVEVPAGSIETEDVFTDYFDSIGQPWVDTEFSGRSDYQAFIVNGIPASGLFTGADDIKTAEEVALFGGTAGIPQDPNYHSPEDDITNVDTTALGIMVKAIAFATYSLALDTSAINGVSGPGTGHGYPGHPGHPGKGRHGGTLAPQGTQEGWERAA</sequence>
<feature type="region of interest" description="Disordered" evidence="1">
    <location>
        <begin position="484"/>
        <end position="519"/>
    </location>
</feature>
<keyword evidence="2" id="KW-0732">Signal</keyword>
<evidence type="ECO:0000313" key="5">
    <source>
        <dbReference type="EMBL" id="KGM01574.1"/>
    </source>
</evidence>
<dbReference type="PANTHER" id="PTHR12147">
    <property type="entry name" value="METALLOPEPTIDASE M28 FAMILY MEMBER"/>
    <property type="match status" value="1"/>
</dbReference>
<evidence type="ECO:0000259" key="3">
    <source>
        <dbReference type="Pfam" id="PF02225"/>
    </source>
</evidence>
<feature type="signal peptide" evidence="2">
    <location>
        <begin position="1"/>
        <end position="23"/>
    </location>
</feature>
<evidence type="ECO:0000256" key="1">
    <source>
        <dbReference type="SAM" id="MobiDB-lite"/>
    </source>
</evidence>
<feature type="chain" id="PRO_5001959325" evidence="2">
    <location>
        <begin position="24"/>
        <end position="519"/>
    </location>
</feature>
<evidence type="ECO:0000313" key="6">
    <source>
        <dbReference type="Proteomes" id="UP000029833"/>
    </source>
</evidence>
<dbReference type="InterPro" id="IPR003137">
    <property type="entry name" value="PA_domain"/>
</dbReference>
<keyword evidence="6" id="KW-1185">Reference proteome</keyword>
<accession>A0A0A0B6Z3</accession>
<dbReference type="SUPFAM" id="SSF52025">
    <property type="entry name" value="PA domain"/>
    <property type="match status" value="1"/>
</dbReference>
<dbReference type="RefSeq" id="WP_034631798.1">
    <property type="nucleotide sequence ID" value="NZ_AXNT01000096.1"/>
</dbReference>
<dbReference type="EMBL" id="AXNT01000096">
    <property type="protein sequence ID" value="KGM01574.1"/>
    <property type="molecule type" value="Genomic_DNA"/>
</dbReference>
<dbReference type="PANTHER" id="PTHR12147:SF26">
    <property type="entry name" value="PEPTIDASE M28 DOMAIN-CONTAINING PROTEIN"/>
    <property type="match status" value="1"/>
</dbReference>
<dbReference type="STRING" id="1408250.Q760_18605"/>